<dbReference type="EMBL" id="JAIQCV010000006">
    <property type="protein sequence ID" value="KAH1090031.1"/>
    <property type="molecule type" value="Genomic_DNA"/>
</dbReference>
<comment type="caution">
    <text evidence="1">The sequence shown here is derived from an EMBL/GenBank/DDBJ whole genome shotgun (WGS) entry which is preliminary data.</text>
</comment>
<evidence type="ECO:0000313" key="2">
    <source>
        <dbReference type="Proteomes" id="UP000828251"/>
    </source>
</evidence>
<dbReference type="GO" id="GO:0030244">
    <property type="term" value="P:cellulose biosynthetic process"/>
    <property type="evidence" value="ECO:0007669"/>
    <property type="project" value="InterPro"/>
</dbReference>
<reference evidence="1 2" key="1">
    <citation type="journal article" date="2021" name="Plant Biotechnol. J.">
        <title>Multi-omics assisted identification of the key and species-specific regulatory components of drought-tolerant mechanisms in Gossypium stocksii.</title>
        <authorList>
            <person name="Yu D."/>
            <person name="Ke L."/>
            <person name="Zhang D."/>
            <person name="Wu Y."/>
            <person name="Sun Y."/>
            <person name="Mei J."/>
            <person name="Sun J."/>
            <person name="Sun Y."/>
        </authorList>
    </citation>
    <scope>NUCLEOTIDE SEQUENCE [LARGE SCALE GENOMIC DNA]</scope>
    <source>
        <strain evidence="2">cv. E1</strain>
        <tissue evidence="1">Leaf</tissue>
    </source>
</reference>
<name>A0A9D3VLU3_9ROSI</name>
<sequence length="104" mass="12247">MENAIFMARDAGMDWIIHLDTDELIYPNYESIVERDDIKDPFGVVTMFKKNYDHLPKETYFCLYREATRGNANYFLTYENGKEAARVQDKLRLLQMVLIDGTII</sequence>
<evidence type="ECO:0008006" key="3">
    <source>
        <dbReference type="Google" id="ProtNLM"/>
    </source>
</evidence>
<dbReference type="InterPro" id="IPR044224">
    <property type="entry name" value="KOBITO1-like"/>
</dbReference>
<dbReference type="PANTHER" id="PTHR46701:SF7">
    <property type="entry name" value="GLYCOSYLTRANSFERASE-LIKE KOBITO 1"/>
    <property type="match status" value="1"/>
</dbReference>
<dbReference type="GO" id="GO:0009737">
    <property type="term" value="P:response to abscisic acid"/>
    <property type="evidence" value="ECO:0007669"/>
    <property type="project" value="InterPro"/>
</dbReference>
<accession>A0A9D3VLU3</accession>
<dbReference type="OrthoDB" id="433309at2759"/>
<protein>
    <recommendedName>
        <fullName evidence="3">Glycosyltransferase family 92 protein</fullName>
    </recommendedName>
</protein>
<dbReference type="AlphaFoldDB" id="A0A9D3VLU3"/>
<evidence type="ECO:0000313" key="1">
    <source>
        <dbReference type="EMBL" id="KAH1090031.1"/>
    </source>
</evidence>
<proteinExistence type="predicted"/>
<dbReference type="Proteomes" id="UP000828251">
    <property type="component" value="Unassembled WGS sequence"/>
</dbReference>
<gene>
    <name evidence="1" type="ORF">J1N35_017288</name>
</gene>
<organism evidence="1 2">
    <name type="scientific">Gossypium stocksii</name>
    <dbReference type="NCBI Taxonomy" id="47602"/>
    <lineage>
        <taxon>Eukaryota</taxon>
        <taxon>Viridiplantae</taxon>
        <taxon>Streptophyta</taxon>
        <taxon>Embryophyta</taxon>
        <taxon>Tracheophyta</taxon>
        <taxon>Spermatophyta</taxon>
        <taxon>Magnoliopsida</taxon>
        <taxon>eudicotyledons</taxon>
        <taxon>Gunneridae</taxon>
        <taxon>Pentapetalae</taxon>
        <taxon>rosids</taxon>
        <taxon>malvids</taxon>
        <taxon>Malvales</taxon>
        <taxon>Malvaceae</taxon>
        <taxon>Malvoideae</taxon>
        <taxon>Gossypium</taxon>
    </lineage>
</organism>
<keyword evidence="2" id="KW-1185">Reference proteome</keyword>
<dbReference type="PANTHER" id="PTHR46701">
    <property type="entry name" value="GLYCOSYLTRANSFERASE-LIKE KOBITO 1"/>
    <property type="match status" value="1"/>
</dbReference>